<protein>
    <submittedName>
        <fullName evidence="1">Uncharacterized protein</fullName>
    </submittedName>
</protein>
<dbReference type="AlphaFoldDB" id="A0A179FM50"/>
<proteinExistence type="predicted"/>
<organism evidence="1 2">
    <name type="scientific">Pochonia chlamydosporia 170</name>
    <dbReference type="NCBI Taxonomy" id="1380566"/>
    <lineage>
        <taxon>Eukaryota</taxon>
        <taxon>Fungi</taxon>
        <taxon>Dikarya</taxon>
        <taxon>Ascomycota</taxon>
        <taxon>Pezizomycotina</taxon>
        <taxon>Sordariomycetes</taxon>
        <taxon>Hypocreomycetidae</taxon>
        <taxon>Hypocreales</taxon>
        <taxon>Clavicipitaceae</taxon>
        <taxon>Pochonia</taxon>
    </lineage>
</organism>
<keyword evidence="2" id="KW-1185">Reference proteome</keyword>
<dbReference type="Proteomes" id="UP000078397">
    <property type="component" value="Unassembled WGS sequence"/>
</dbReference>
<dbReference type="RefSeq" id="XP_018143495.1">
    <property type="nucleotide sequence ID" value="XM_018293776.1"/>
</dbReference>
<dbReference type="GeneID" id="28857770"/>
<gene>
    <name evidence="1" type="ORF">VFPPC_16023</name>
</gene>
<sequence>MFQSGEVDGLHREEIHARLYSFRVGVTRQNALSWHCTSQLDCEEGELTVGADVIREIRLLSSTRRVPSLSPHNGIT</sequence>
<dbReference type="EMBL" id="LSBJ02000004">
    <property type="protein sequence ID" value="OAQ66408.1"/>
    <property type="molecule type" value="Genomic_DNA"/>
</dbReference>
<accession>A0A179FM50</accession>
<comment type="caution">
    <text evidence="1">The sequence shown here is derived from an EMBL/GenBank/DDBJ whole genome shotgun (WGS) entry which is preliminary data.</text>
</comment>
<evidence type="ECO:0000313" key="2">
    <source>
        <dbReference type="Proteomes" id="UP000078397"/>
    </source>
</evidence>
<name>A0A179FM50_METCM</name>
<dbReference type="KEGG" id="pchm:VFPPC_16023"/>
<evidence type="ECO:0000313" key="1">
    <source>
        <dbReference type="EMBL" id="OAQ66408.1"/>
    </source>
</evidence>
<reference evidence="1 2" key="1">
    <citation type="journal article" date="2016" name="PLoS Pathog.">
        <title>Biosynthesis of antibiotic leucinostatins in bio-control fungus Purpureocillium lilacinum and their inhibition on phytophthora revealed by genome mining.</title>
        <authorList>
            <person name="Wang G."/>
            <person name="Liu Z."/>
            <person name="Lin R."/>
            <person name="Li E."/>
            <person name="Mao Z."/>
            <person name="Ling J."/>
            <person name="Yang Y."/>
            <person name="Yin W.B."/>
            <person name="Xie B."/>
        </authorList>
    </citation>
    <scope>NUCLEOTIDE SEQUENCE [LARGE SCALE GENOMIC DNA]</scope>
    <source>
        <strain evidence="1">170</strain>
    </source>
</reference>